<evidence type="ECO:0000313" key="1">
    <source>
        <dbReference type="EMBL" id="OTW44563.1"/>
    </source>
</evidence>
<comment type="caution">
    <text evidence="1">The sequence shown here is derived from an EMBL/GenBank/DDBJ whole genome shotgun (WGS) entry which is preliminary data.</text>
</comment>
<evidence type="ECO:0008006" key="3">
    <source>
        <dbReference type="Google" id="ProtNLM"/>
    </source>
</evidence>
<accession>A0A242VZG7</accession>
<dbReference type="Pfam" id="PF10903">
    <property type="entry name" value="DUF2691"/>
    <property type="match status" value="1"/>
</dbReference>
<organism evidence="1 2">
    <name type="scientific">Bacillus thuringiensis serovar mexicanensis</name>
    <dbReference type="NCBI Taxonomy" id="180868"/>
    <lineage>
        <taxon>Bacteria</taxon>
        <taxon>Bacillati</taxon>
        <taxon>Bacillota</taxon>
        <taxon>Bacilli</taxon>
        <taxon>Bacillales</taxon>
        <taxon>Bacillaceae</taxon>
        <taxon>Bacillus</taxon>
        <taxon>Bacillus cereus group</taxon>
    </lineage>
</organism>
<dbReference type="Proteomes" id="UP000195152">
    <property type="component" value="Unassembled WGS sequence"/>
</dbReference>
<protein>
    <recommendedName>
        <fullName evidence="3">DUF2691 domain-containing protein</fullName>
    </recommendedName>
</protein>
<dbReference type="RefSeq" id="WP_001033378.1">
    <property type="nucleotide sequence ID" value="NZ_NFCF01000111.1"/>
</dbReference>
<reference evidence="1 2" key="1">
    <citation type="submission" date="2016-10" db="EMBL/GenBank/DDBJ databases">
        <title>Comparative genomics of Bacillus thuringiensis reveals a path to pathogens against multiple invertebrate hosts.</title>
        <authorList>
            <person name="Zheng J."/>
            <person name="Gao Q."/>
            <person name="Liu H."/>
            <person name="Peng D."/>
            <person name="Ruan L."/>
            <person name="Sun M."/>
        </authorList>
    </citation>
    <scope>NUCLEOTIDE SEQUENCE [LARGE SCALE GENOMIC DNA]</scope>
    <source>
        <strain evidence="1">BGSC 4AC1</strain>
    </source>
</reference>
<proteinExistence type="predicted"/>
<dbReference type="EMBL" id="NFCF01000111">
    <property type="protein sequence ID" value="OTW44563.1"/>
    <property type="molecule type" value="Genomic_DNA"/>
</dbReference>
<sequence length="159" mass="18890">MNKIGIYLEVPEDNYNLNIESILELFLKIENYNWRITENDVLAKINDDWETYRFLSGEKFGNGSNLKKELQEIDYYPIFLNLEAYQPEITILEIKNTPIYNISEFLNSKCSLKVVIIDCYEIAIFVKNIKDFPSIQQEILSQGYENFRFIDKSANWRFS</sequence>
<gene>
    <name evidence="1" type="ORF">BK699_30750</name>
</gene>
<evidence type="ECO:0000313" key="2">
    <source>
        <dbReference type="Proteomes" id="UP000195152"/>
    </source>
</evidence>
<dbReference type="AlphaFoldDB" id="A0A242VZG7"/>
<dbReference type="InterPro" id="IPR020216">
    <property type="entry name" value="Uncharacterised_YncE"/>
</dbReference>
<name>A0A242VZG7_BACTU</name>